<gene>
    <name evidence="1" type="ORF">ACFFRN_27155</name>
</gene>
<dbReference type="InterPro" id="IPR045428">
    <property type="entry name" value="EACC1"/>
</dbReference>
<name>A0ABV5Q4Y9_9ACTN</name>
<evidence type="ECO:0000313" key="2">
    <source>
        <dbReference type="Proteomes" id="UP001589646"/>
    </source>
</evidence>
<dbReference type="EMBL" id="JBHMCE010000008">
    <property type="protein sequence ID" value="MFB9530294.1"/>
    <property type="molecule type" value="Genomic_DNA"/>
</dbReference>
<proteinExistence type="predicted"/>
<accession>A0ABV5Q4Y9</accession>
<dbReference type="Pfam" id="PF19953">
    <property type="entry name" value="EACC1"/>
    <property type="match status" value="1"/>
</dbReference>
<comment type="caution">
    <text evidence="1">The sequence shown here is derived from an EMBL/GenBank/DDBJ whole genome shotgun (WGS) entry which is preliminary data.</text>
</comment>
<dbReference type="RefSeq" id="WP_346124858.1">
    <property type="nucleotide sequence ID" value="NZ_BAAAXC010000015.1"/>
</dbReference>
<protein>
    <submittedName>
        <fullName evidence="1">Uncharacterized protein</fullName>
    </submittedName>
</protein>
<reference evidence="1 2" key="1">
    <citation type="submission" date="2024-09" db="EMBL/GenBank/DDBJ databases">
        <authorList>
            <person name="Sun Q."/>
            <person name="Mori K."/>
        </authorList>
    </citation>
    <scope>NUCLEOTIDE SEQUENCE [LARGE SCALE GENOMIC DNA]</scope>
    <source>
        <strain evidence="1 2">JCM 3323</strain>
    </source>
</reference>
<sequence>MDAEIRLIGGNEKILIPSLWEWLRSERELRGRVDVIRGTPGEEDLGPALEALVVAVGSGGMATALVTALGTWLSSRGRGDVSITVKTDNGTVRVDAKGVRDALPLLQEVLRNAADEP</sequence>
<evidence type="ECO:0000313" key="1">
    <source>
        <dbReference type="EMBL" id="MFB9530294.1"/>
    </source>
</evidence>
<keyword evidence="2" id="KW-1185">Reference proteome</keyword>
<organism evidence="1 2">
    <name type="scientific">Nonomuraea roseola</name>
    <dbReference type="NCBI Taxonomy" id="46179"/>
    <lineage>
        <taxon>Bacteria</taxon>
        <taxon>Bacillati</taxon>
        <taxon>Actinomycetota</taxon>
        <taxon>Actinomycetes</taxon>
        <taxon>Streptosporangiales</taxon>
        <taxon>Streptosporangiaceae</taxon>
        <taxon>Nonomuraea</taxon>
    </lineage>
</organism>
<dbReference type="Proteomes" id="UP001589646">
    <property type="component" value="Unassembled WGS sequence"/>
</dbReference>